<organism evidence="1 2">
    <name type="scientific">Mycena sanguinolenta</name>
    <dbReference type="NCBI Taxonomy" id="230812"/>
    <lineage>
        <taxon>Eukaryota</taxon>
        <taxon>Fungi</taxon>
        <taxon>Dikarya</taxon>
        <taxon>Basidiomycota</taxon>
        <taxon>Agaricomycotina</taxon>
        <taxon>Agaricomycetes</taxon>
        <taxon>Agaricomycetidae</taxon>
        <taxon>Agaricales</taxon>
        <taxon>Marasmiineae</taxon>
        <taxon>Mycenaceae</taxon>
        <taxon>Mycena</taxon>
    </lineage>
</organism>
<reference evidence="1" key="1">
    <citation type="submission" date="2020-05" db="EMBL/GenBank/DDBJ databases">
        <title>Mycena genomes resolve the evolution of fungal bioluminescence.</title>
        <authorList>
            <person name="Tsai I.J."/>
        </authorList>
    </citation>
    <scope>NUCLEOTIDE SEQUENCE</scope>
    <source>
        <strain evidence="1">160909Yilan</strain>
    </source>
</reference>
<evidence type="ECO:0000313" key="1">
    <source>
        <dbReference type="EMBL" id="KAF7376781.1"/>
    </source>
</evidence>
<evidence type="ECO:0000313" key="2">
    <source>
        <dbReference type="Proteomes" id="UP000623467"/>
    </source>
</evidence>
<accession>A0A8H7DMN0</accession>
<proteinExistence type="predicted"/>
<sequence length="199" mass="21664">MAIQRIYRLQSLKYAITPRRTALHPPQTRPRPSHPFVRAAARPAPSSFAHKRRCWPTPDTPTACSSLREEHHAVQSGLLVLTDELVNPRAGRYDTSSFIFTGSKMIQRAEQRYRFMNYLPTAKHAVLDAVARAGADVGAGLGACTCAADHGLTCVIHTCAPARWWSSEETRGERGGVGIATATAKNAFAVGRCGAARAR</sequence>
<dbReference type="EMBL" id="JACAZH010000001">
    <property type="protein sequence ID" value="KAF7376781.1"/>
    <property type="molecule type" value="Genomic_DNA"/>
</dbReference>
<dbReference type="AlphaFoldDB" id="A0A8H7DMN0"/>
<name>A0A8H7DMN0_9AGAR</name>
<gene>
    <name evidence="1" type="ORF">MSAN_00095400</name>
</gene>
<dbReference type="Proteomes" id="UP000623467">
    <property type="component" value="Unassembled WGS sequence"/>
</dbReference>
<protein>
    <submittedName>
        <fullName evidence="1">Uncharacterized protein</fullName>
    </submittedName>
</protein>
<keyword evidence="2" id="KW-1185">Reference proteome</keyword>
<comment type="caution">
    <text evidence="1">The sequence shown here is derived from an EMBL/GenBank/DDBJ whole genome shotgun (WGS) entry which is preliminary data.</text>
</comment>